<dbReference type="Proteomes" id="UP000037069">
    <property type="component" value="Unassembled WGS sequence"/>
</dbReference>
<dbReference type="OrthoDB" id="8189408at2759"/>
<dbReference type="GO" id="GO:0008092">
    <property type="term" value="F:cytoskeletal protein binding"/>
    <property type="evidence" value="ECO:0007669"/>
    <property type="project" value="TreeGrafter"/>
</dbReference>
<proteinExistence type="predicted"/>
<dbReference type="OMA" id="VREQKWV"/>
<keyword evidence="2" id="KW-1185">Reference proteome</keyword>
<comment type="caution">
    <text evidence="1">The sequence shown here is derived from an EMBL/GenBank/DDBJ whole genome shotgun (WGS) entry which is preliminary data.</text>
</comment>
<dbReference type="InterPro" id="IPR033602">
    <property type="entry name" value="CIMAP3"/>
</dbReference>
<dbReference type="EMBL" id="JRES01000195">
    <property type="protein sequence ID" value="KNC33384.1"/>
    <property type="molecule type" value="Genomic_DNA"/>
</dbReference>
<gene>
    <name evidence="1" type="ORF">FF38_09834</name>
</gene>
<reference evidence="1 2" key="1">
    <citation type="journal article" date="2015" name="Nat. Commun.">
        <title>Lucilia cuprina genome unlocks parasitic fly biology to underpin future interventions.</title>
        <authorList>
            <person name="Anstead C.A."/>
            <person name="Korhonen P.K."/>
            <person name="Young N.D."/>
            <person name="Hall R.S."/>
            <person name="Jex A.R."/>
            <person name="Murali S.C."/>
            <person name="Hughes D.S."/>
            <person name="Lee S.F."/>
            <person name="Perry T."/>
            <person name="Stroehlein A.J."/>
            <person name="Ansell B.R."/>
            <person name="Breugelmans B."/>
            <person name="Hofmann A."/>
            <person name="Qu J."/>
            <person name="Dugan S."/>
            <person name="Lee S.L."/>
            <person name="Chao H."/>
            <person name="Dinh H."/>
            <person name="Han Y."/>
            <person name="Doddapaneni H.V."/>
            <person name="Worley K.C."/>
            <person name="Muzny D.M."/>
            <person name="Ioannidis P."/>
            <person name="Waterhouse R.M."/>
            <person name="Zdobnov E.M."/>
            <person name="James P.J."/>
            <person name="Bagnall N.H."/>
            <person name="Kotze A.C."/>
            <person name="Gibbs R.A."/>
            <person name="Richards S."/>
            <person name="Batterham P."/>
            <person name="Gasser R.B."/>
        </authorList>
    </citation>
    <scope>NUCLEOTIDE SEQUENCE [LARGE SCALE GENOMIC DNA]</scope>
    <source>
        <strain evidence="1 2">LS</strain>
        <tissue evidence="1">Full body</tissue>
    </source>
</reference>
<evidence type="ECO:0008006" key="3">
    <source>
        <dbReference type="Google" id="ProtNLM"/>
    </source>
</evidence>
<sequence>MEGFVYVVNPPEIPRVAFGSSMERETLPLRGPCLTSFMRQHQGDVFLSPGPMARVDERDHLEIKYPSKLGYSAFASKLLRLPAAETSNNPCVGTYDVDVKTRERKAFKPFNVGAGRAETPKFLTPAPNTYAHHIKRPQLQITTAFGKQRKISPQVQIICSPLNNAHCHKCEQQPLGDYWRNFEEDLDLCRPCMHKIEQKLKSCSSSELQRLRLRRFLLPYRLVRYCGFYHDHNGTTAATQLITTKILKFKINKENYLSLYM</sequence>
<protein>
    <recommendedName>
        <fullName evidence="3">Protein pitchfork</fullName>
    </recommendedName>
</protein>
<name>A0A0L0CPP9_LUCCU</name>
<evidence type="ECO:0000313" key="1">
    <source>
        <dbReference type="EMBL" id="KNC33384.1"/>
    </source>
</evidence>
<dbReference type="GO" id="GO:0031344">
    <property type="term" value="P:regulation of cell projection organization"/>
    <property type="evidence" value="ECO:0007669"/>
    <property type="project" value="TreeGrafter"/>
</dbReference>
<dbReference type="AlphaFoldDB" id="A0A0L0CPP9"/>
<dbReference type="PANTHER" id="PTHR31508:SF2">
    <property type="entry name" value="PROTEIN PITCHFORK"/>
    <property type="match status" value="1"/>
</dbReference>
<organism evidence="1 2">
    <name type="scientific">Lucilia cuprina</name>
    <name type="common">Green bottle fly</name>
    <name type="synonym">Australian sheep blowfly</name>
    <dbReference type="NCBI Taxonomy" id="7375"/>
    <lineage>
        <taxon>Eukaryota</taxon>
        <taxon>Metazoa</taxon>
        <taxon>Ecdysozoa</taxon>
        <taxon>Arthropoda</taxon>
        <taxon>Hexapoda</taxon>
        <taxon>Insecta</taxon>
        <taxon>Pterygota</taxon>
        <taxon>Neoptera</taxon>
        <taxon>Endopterygota</taxon>
        <taxon>Diptera</taxon>
        <taxon>Brachycera</taxon>
        <taxon>Muscomorpha</taxon>
        <taxon>Oestroidea</taxon>
        <taxon>Calliphoridae</taxon>
        <taxon>Luciliinae</taxon>
        <taxon>Lucilia</taxon>
    </lineage>
</organism>
<dbReference type="PANTHER" id="PTHR31508">
    <property type="entry name" value="PROTEIN PITCHFORK"/>
    <property type="match status" value="1"/>
</dbReference>
<evidence type="ECO:0000313" key="2">
    <source>
        <dbReference type="Proteomes" id="UP000037069"/>
    </source>
</evidence>
<accession>A0A0L0CPP9</accession>